<organism evidence="3 4">
    <name type="scientific">Candidatus Mesenet longicola</name>
    <dbReference type="NCBI Taxonomy" id="1892558"/>
    <lineage>
        <taxon>Bacteria</taxon>
        <taxon>Pseudomonadati</taxon>
        <taxon>Pseudomonadota</taxon>
        <taxon>Alphaproteobacteria</taxon>
        <taxon>Rickettsiales</taxon>
        <taxon>Anaplasmataceae</taxon>
        <taxon>Candidatus Mesenet</taxon>
    </lineage>
</organism>
<comment type="caution">
    <text evidence="3">The sequence shown here is derived from an EMBL/GenBank/DDBJ whole genome shotgun (WGS) entry which is preliminary data.</text>
</comment>
<dbReference type="Pfam" id="PF00106">
    <property type="entry name" value="adh_short"/>
    <property type="match status" value="1"/>
</dbReference>
<dbReference type="AlphaFoldDB" id="A0A8J3HX03"/>
<dbReference type="PANTHER" id="PTHR42901:SF1">
    <property type="entry name" value="ALCOHOL DEHYDROGENASE"/>
    <property type="match status" value="1"/>
</dbReference>
<evidence type="ECO:0000256" key="1">
    <source>
        <dbReference type="ARBA" id="ARBA00006484"/>
    </source>
</evidence>
<name>A0A8J3HX03_9RICK</name>
<dbReference type="Gene3D" id="3.40.50.720">
    <property type="entry name" value="NAD(P)-binding Rossmann-like Domain"/>
    <property type="match status" value="1"/>
</dbReference>
<protein>
    <submittedName>
        <fullName evidence="3">Oxidoreductase</fullName>
    </submittedName>
</protein>
<dbReference type="PANTHER" id="PTHR42901">
    <property type="entry name" value="ALCOHOL DEHYDROGENASE"/>
    <property type="match status" value="1"/>
</dbReference>
<dbReference type="CDD" id="cd05233">
    <property type="entry name" value="SDR_c"/>
    <property type="match status" value="1"/>
</dbReference>
<proteinExistence type="inferred from homology"/>
<reference evidence="3 4" key="1">
    <citation type="journal article" date="2021" name="Microb. Ecol.">
        <title>Candidatus Mesenet longicola: Novel Endosymbionts of Brontispa longissima that Induce Cytoplasmic Incompatibility.</title>
        <authorList>
            <person name="Takano S."/>
            <person name="Gotoh Y."/>
            <person name="Hayashi T."/>
        </authorList>
    </citation>
    <scope>NUCLEOTIDE SEQUENCE [LARGE SCALE GENOMIC DNA]</scope>
    <source>
        <strain evidence="3">L5</strain>
    </source>
</reference>
<gene>
    <name evidence="3" type="ORF">sL5_01390</name>
</gene>
<dbReference type="EMBL" id="BNGU01000003">
    <property type="protein sequence ID" value="GHM59146.1"/>
    <property type="molecule type" value="Genomic_DNA"/>
</dbReference>
<dbReference type="GO" id="GO:0016491">
    <property type="term" value="F:oxidoreductase activity"/>
    <property type="evidence" value="ECO:0007669"/>
    <property type="project" value="UniProtKB-KW"/>
</dbReference>
<dbReference type="PRINTS" id="PR00081">
    <property type="entry name" value="GDHRDH"/>
</dbReference>
<dbReference type="SUPFAM" id="SSF51735">
    <property type="entry name" value="NAD(P)-binding Rossmann-fold domains"/>
    <property type="match status" value="1"/>
</dbReference>
<sequence>MSGLLSDKVALITGASKGIGAAVAKRFIQEGAHVILVSRNIEDLREIDDEIKKLIPDKKEESNTTLVQLDLLEFEKIKELAGAIDKQYQRLDILVASAGVLGELSPVQDYDSSTWESIIGINFNANWHLIKNLDLLLKRAEAGRAIFVTSNTGQSPASYPYWGPYAASKAALEAMIKVYAAETKHTKLCINIVQPGPINSGVYKRAFPGQDISKLPSPEEFTDKFLELVSENCKVSGEVFQLQPLQSTI</sequence>
<dbReference type="InterPro" id="IPR036291">
    <property type="entry name" value="NAD(P)-bd_dom_sf"/>
</dbReference>
<evidence type="ECO:0000256" key="2">
    <source>
        <dbReference type="ARBA" id="ARBA00023002"/>
    </source>
</evidence>
<evidence type="ECO:0000313" key="3">
    <source>
        <dbReference type="EMBL" id="GHM59146.1"/>
    </source>
</evidence>
<comment type="similarity">
    <text evidence="1">Belongs to the short-chain dehydrogenases/reductases (SDR) family.</text>
</comment>
<evidence type="ECO:0000313" key="4">
    <source>
        <dbReference type="Proteomes" id="UP000637906"/>
    </source>
</evidence>
<dbReference type="Proteomes" id="UP000637906">
    <property type="component" value="Unassembled WGS sequence"/>
</dbReference>
<dbReference type="InterPro" id="IPR002347">
    <property type="entry name" value="SDR_fam"/>
</dbReference>
<keyword evidence="4" id="KW-1185">Reference proteome</keyword>
<keyword evidence="2" id="KW-0560">Oxidoreductase</keyword>
<accession>A0A8J3HX03</accession>